<evidence type="ECO:0000313" key="2">
    <source>
        <dbReference type="EMBL" id="ODM12261.1"/>
    </source>
</evidence>
<sequence length="117" mass="12863">MRRRMAEKQEKAEKRKGLFVGFLAGVTAAALASGLPGPNPAALALRDGDMRKLLIRKGASYEAKGPVFVEVPWELIHGEEITVEVTVLNTGGRTKEKQLFTLNGKATKEQMKLTRKD</sequence>
<evidence type="ECO:0000313" key="1">
    <source>
        <dbReference type="EMBL" id="ODM07635.1"/>
    </source>
</evidence>
<protein>
    <recommendedName>
        <fullName evidence="5">CARDB domain-containing protein</fullName>
    </recommendedName>
</protein>
<evidence type="ECO:0000313" key="3">
    <source>
        <dbReference type="Proteomes" id="UP000094067"/>
    </source>
</evidence>
<proteinExistence type="predicted"/>
<evidence type="ECO:0008006" key="5">
    <source>
        <dbReference type="Google" id="ProtNLM"/>
    </source>
</evidence>
<comment type="caution">
    <text evidence="2">The sequence shown here is derived from an EMBL/GenBank/DDBJ whole genome shotgun (WGS) entry which is preliminary data.</text>
</comment>
<dbReference type="EMBL" id="MCGI01000002">
    <property type="protein sequence ID" value="ODM12261.1"/>
    <property type="molecule type" value="Genomic_DNA"/>
</dbReference>
<evidence type="ECO:0000313" key="4">
    <source>
        <dbReference type="Proteomes" id="UP000095003"/>
    </source>
</evidence>
<name>A0A1E3AUR9_9FIRM</name>
<accession>A0A1E3AUR9</accession>
<reference evidence="3 4" key="1">
    <citation type="submission" date="2016-07" db="EMBL/GenBank/DDBJ databases">
        <title>Characterization of isolates of Eisenbergiella tayi derived from blood cultures, using whole genome sequencing.</title>
        <authorList>
            <person name="Burdz T."/>
            <person name="Wiebe D."/>
            <person name="Huynh C."/>
            <person name="Bernard K."/>
        </authorList>
    </citation>
    <scope>NUCLEOTIDE SEQUENCE [LARGE SCALE GENOMIC DNA]</scope>
    <source>
        <strain evidence="1 3">NML 110608</strain>
        <strain evidence="2 4">NML 120489</strain>
    </source>
</reference>
<dbReference type="EMBL" id="MCGH01000002">
    <property type="protein sequence ID" value="ODM07635.1"/>
    <property type="molecule type" value="Genomic_DNA"/>
</dbReference>
<dbReference type="AlphaFoldDB" id="A0A1E3AUR9"/>
<gene>
    <name evidence="2" type="ORF">BEH84_02876</name>
    <name evidence="1" type="ORF">BEI61_03525</name>
</gene>
<dbReference type="Proteomes" id="UP000094067">
    <property type="component" value="Unassembled WGS sequence"/>
</dbReference>
<dbReference type="Proteomes" id="UP000095003">
    <property type="component" value="Unassembled WGS sequence"/>
</dbReference>
<organism evidence="2 4">
    <name type="scientific">Eisenbergiella tayi</name>
    <dbReference type="NCBI Taxonomy" id="1432052"/>
    <lineage>
        <taxon>Bacteria</taxon>
        <taxon>Bacillati</taxon>
        <taxon>Bacillota</taxon>
        <taxon>Clostridia</taxon>
        <taxon>Lachnospirales</taxon>
        <taxon>Lachnospiraceae</taxon>
        <taxon>Eisenbergiella</taxon>
    </lineage>
</organism>